<dbReference type="GO" id="GO:0034472">
    <property type="term" value="P:snRNA 3'-end processing"/>
    <property type="evidence" value="ECO:0007669"/>
    <property type="project" value="TreeGrafter"/>
</dbReference>
<comment type="subcellular location">
    <subcellularLocation>
        <location evidence="1">Nucleus</location>
    </subcellularLocation>
</comment>
<dbReference type="InterPro" id="IPR027074">
    <property type="entry name" value="Integrator_9su"/>
</dbReference>
<dbReference type="AlphaFoldDB" id="A0A392QI31"/>
<keyword evidence="2" id="KW-0539">Nucleus</keyword>
<proteinExistence type="predicted"/>
<protein>
    <submittedName>
        <fullName evidence="3">Integrator complex subunit 9-like</fullName>
    </submittedName>
</protein>
<evidence type="ECO:0000256" key="2">
    <source>
        <dbReference type="ARBA" id="ARBA00023242"/>
    </source>
</evidence>
<evidence type="ECO:0000313" key="4">
    <source>
        <dbReference type="Proteomes" id="UP000265520"/>
    </source>
</evidence>
<organism evidence="3 4">
    <name type="scientific">Trifolium medium</name>
    <dbReference type="NCBI Taxonomy" id="97028"/>
    <lineage>
        <taxon>Eukaryota</taxon>
        <taxon>Viridiplantae</taxon>
        <taxon>Streptophyta</taxon>
        <taxon>Embryophyta</taxon>
        <taxon>Tracheophyta</taxon>
        <taxon>Spermatophyta</taxon>
        <taxon>Magnoliopsida</taxon>
        <taxon>eudicotyledons</taxon>
        <taxon>Gunneridae</taxon>
        <taxon>Pentapetalae</taxon>
        <taxon>rosids</taxon>
        <taxon>fabids</taxon>
        <taxon>Fabales</taxon>
        <taxon>Fabaceae</taxon>
        <taxon>Papilionoideae</taxon>
        <taxon>50 kb inversion clade</taxon>
        <taxon>NPAAA clade</taxon>
        <taxon>Hologalegina</taxon>
        <taxon>IRL clade</taxon>
        <taxon>Trifolieae</taxon>
        <taxon>Trifolium</taxon>
    </lineage>
</organism>
<keyword evidence="4" id="KW-1185">Reference proteome</keyword>
<dbReference type="PANTHER" id="PTHR46094:SF1">
    <property type="entry name" value="INTEGRATOR COMPLEX SUBUNIT 9"/>
    <property type="match status" value="1"/>
</dbReference>
<evidence type="ECO:0000256" key="1">
    <source>
        <dbReference type="ARBA" id="ARBA00004123"/>
    </source>
</evidence>
<dbReference type="EMBL" id="LXQA010139272">
    <property type="protein sequence ID" value="MCI24043.1"/>
    <property type="molecule type" value="Genomic_DNA"/>
</dbReference>
<comment type="caution">
    <text evidence="3">The sequence shown here is derived from an EMBL/GenBank/DDBJ whole genome shotgun (WGS) entry which is preliminary data.</text>
</comment>
<reference evidence="3 4" key="1">
    <citation type="journal article" date="2018" name="Front. Plant Sci.">
        <title>Red Clover (Trifolium pratense) and Zigzag Clover (T. medium) - A Picture of Genomic Similarities and Differences.</title>
        <authorList>
            <person name="Dluhosova J."/>
            <person name="Istvanek J."/>
            <person name="Nedelnik J."/>
            <person name="Repkova J."/>
        </authorList>
    </citation>
    <scope>NUCLEOTIDE SEQUENCE [LARGE SCALE GENOMIC DNA]</scope>
    <source>
        <strain evidence="4">cv. 10/8</strain>
        <tissue evidence="3">Leaf</tissue>
    </source>
</reference>
<evidence type="ECO:0000313" key="3">
    <source>
        <dbReference type="EMBL" id="MCI24043.1"/>
    </source>
</evidence>
<sequence>MMEDLVSMHAEFRQFYGPEESNFPPWLRQEELEILPSVLKDILLGKDGVESGGWTPLYR</sequence>
<name>A0A392QI31_9FABA</name>
<dbReference type="GO" id="GO:0032039">
    <property type="term" value="C:integrator complex"/>
    <property type="evidence" value="ECO:0007669"/>
    <property type="project" value="InterPro"/>
</dbReference>
<dbReference type="Proteomes" id="UP000265520">
    <property type="component" value="Unassembled WGS sequence"/>
</dbReference>
<accession>A0A392QI31</accession>
<dbReference type="PANTHER" id="PTHR46094">
    <property type="entry name" value="INTEGRATOR COMPLEX SUBUNIT 9"/>
    <property type="match status" value="1"/>
</dbReference>